<dbReference type="AlphaFoldDB" id="W3XJJ4"/>
<name>W3XJJ4_PESFW</name>
<comment type="similarity">
    <text evidence="1">Belongs to the methyltransferase superfamily. LaeA methyltransferase family.</text>
</comment>
<dbReference type="Proteomes" id="UP000030651">
    <property type="component" value="Unassembled WGS sequence"/>
</dbReference>
<dbReference type="PANTHER" id="PTHR43591:SF10">
    <property type="entry name" value="ABC TRANSMEMBRANE TYPE-1 DOMAIN-CONTAINING PROTEIN-RELATED"/>
    <property type="match status" value="1"/>
</dbReference>
<dbReference type="OMA" id="GIIEHQD"/>
<evidence type="ECO:0000313" key="2">
    <source>
        <dbReference type="EMBL" id="ETS86190.1"/>
    </source>
</evidence>
<dbReference type="GeneID" id="19265031"/>
<dbReference type="SUPFAM" id="SSF53335">
    <property type="entry name" value="S-adenosyl-L-methionine-dependent methyltransferases"/>
    <property type="match status" value="1"/>
</dbReference>
<evidence type="ECO:0000256" key="1">
    <source>
        <dbReference type="ARBA" id="ARBA00038158"/>
    </source>
</evidence>
<dbReference type="Gene3D" id="3.40.50.150">
    <property type="entry name" value="Vaccinia Virus protein VP39"/>
    <property type="match status" value="1"/>
</dbReference>
<dbReference type="Pfam" id="PF13489">
    <property type="entry name" value="Methyltransf_23"/>
    <property type="match status" value="1"/>
</dbReference>
<dbReference type="OrthoDB" id="10017101at2759"/>
<evidence type="ECO:0008006" key="4">
    <source>
        <dbReference type="Google" id="ProtNLM"/>
    </source>
</evidence>
<sequence>MVIATVSPASTRSYHGTDSTYVLPNDATEQDRLDAQATAIVAMIGGVPVLAPIGTMQETTAKAVDVGCGTGVATMQIASYLPSATVYGLDISEVAQSSQIMAPPNVTWVVGNILHVDHDKKVGDDLVTCKIFARSSLDYIFGRMLFLGINDWPRYFSVATRALAPGGYIEHQDLDWNFYRVGTNDCLSDNWEWHRRVVSAIEKLGMSARAGSDARGAMEEAGLEVKAVKTFEFSFVPSSKSPQSQPMGRYVQEKLVPQYPELLRKLLETETTPNELSRLTKECLRDISCEEGIHQKYTVTLARKKM</sequence>
<dbReference type="InParanoid" id="W3XJJ4"/>
<keyword evidence="3" id="KW-1185">Reference proteome</keyword>
<proteinExistence type="inferred from homology"/>
<dbReference type="RefSeq" id="XP_007826790.1">
    <property type="nucleotide sequence ID" value="XM_007828599.1"/>
</dbReference>
<dbReference type="eggNOG" id="ENOG502STQS">
    <property type="taxonomic scope" value="Eukaryota"/>
</dbReference>
<dbReference type="KEGG" id="pfy:PFICI_00018"/>
<organism evidence="2 3">
    <name type="scientific">Pestalotiopsis fici (strain W106-1 / CGMCC3.15140)</name>
    <dbReference type="NCBI Taxonomy" id="1229662"/>
    <lineage>
        <taxon>Eukaryota</taxon>
        <taxon>Fungi</taxon>
        <taxon>Dikarya</taxon>
        <taxon>Ascomycota</taxon>
        <taxon>Pezizomycotina</taxon>
        <taxon>Sordariomycetes</taxon>
        <taxon>Xylariomycetidae</taxon>
        <taxon>Amphisphaeriales</taxon>
        <taxon>Sporocadaceae</taxon>
        <taxon>Pestalotiopsis</taxon>
    </lineage>
</organism>
<dbReference type="HOGENOM" id="CLU_010595_2_1_1"/>
<accession>W3XJJ4</accession>
<evidence type="ECO:0000313" key="3">
    <source>
        <dbReference type="Proteomes" id="UP000030651"/>
    </source>
</evidence>
<protein>
    <recommendedName>
        <fullName evidence="4">Methyltransferase domain-containing protein</fullName>
    </recommendedName>
</protein>
<dbReference type="CDD" id="cd02440">
    <property type="entry name" value="AdoMet_MTases"/>
    <property type="match status" value="1"/>
</dbReference>
<reference evidence="3" key="1">
    <citation type="journal article" date="2015" name="BMC Genomics">
        <title>Genomic and transcriptomic analysis of the endophytic fungus Pestalotiopsis fici reveals its lifestyle and high potential for synthesis of natural products.</title>
        <authorList>
            <person name="Wang X."/>
            <person name="Zhang X."/>
            <person name="Liu L."/>
            <person name="Xiang M."/>
            <person name="Wang W."/>
            <person name="Sun X."/>
            <person name="Che Y."/>
            <person name="Guo L."/>
            <person name="Liu G."/>
            <person name="Guo L."/>
            <person name="Wang C."/>
            <person name="Yin W.B."/>
            <person name="Stadler M."/>
            <person name="Zhang X."/>
            <person name="Liu X."/>
        </authorList>
    </citation>
    <scope>NUCLEOTIDE SEQUENCE [LARGE SCALE GENOMIC DNA]</scope>
    <source>
        <strain evidence="3">W106-1 / CGMCC3.15140</strain>
    </source>
</reference>
<gene>
    <name evidence="2" type="ORF">PFICI_00018</name>
</gene>
<dbReference type="GO" id="GO:0008168">
    <property type="term" value="F:methyltransferase activity"/>
    <property type="evidence" value="ECO:0007669"/>
    <property type="project" value="TreeGrafter"/>
</dbReference>
<dbReference type="EMBL" id="KI912109">
    <property type="protein sequence ID" value="ETS86190.1"/>
    <property type="molecule type" value="Genomic_DNA"/>
</dbReference>
<dbReference type="InterPro" id="IPR029063">
    <property type="entry name" value="SAM-dependent_MTases_sf"/>
</dbReference>
<dbReference type="PANTHER" id="PTHR43591">
    <property type="entry name" value="METHYLTRANSFERASE"/>
    <property type="match status" value="1"/>
</dbReference>